<accession>A0A6L9JEG9</accession>
<evidence type="ECO:0000313" key="1">
    <source>
        <dbReference type="EMBL" id="NDL37257.1"/>
    </source>
</evidence>
<dbReference type="EMBL" id="WSFA01000001">
    <property type="protein sequence ID" value="NDL37257.1"/>
    <property type="molecule type" value="Genomic_DNA"/>
</dbReference>
<gene>
    <name evidence="1" type="ORF">GPY51_00180</name>
</gene>
<sequence>MMYSVKGVQYQTLVNIPKNIGLGYSGSNGKVHLVDGDFLFYGSVDIQGENGTINKKTEVDANWTVKFNEMPCDSQGNILLKSHWFSPASNDRWLIKDKMRLMILCSKEPTHRLILETGEIIDNKVDNDYLRNMIFSYTITTALIVSNAFNLKNALIFSGHFLNYRDNPPLFRWNGILDI</sequence>
<comment type="caution">
    <text evidence="1">The sequence shown here is derived from an EMBL/GenBank/DDBJ whole genome shotgun (WGS) entry which is preliminary data.</text>
</comment>
<reference evidence="1 2" key="1">
    <citation type="submission" date="2019-12" db="EMBL/GenBank/DDBJ databases">
        <title>Engineering Photorhabdus to improve their lethality against agricultural pests.</title>
        <authorList>
            <person name="Machado R.A.R."/>
        </authorList>
    </citation>
    <scope>NUCLEOTIDE SEQUENCE [LARGE SCALE GENOMIC DNA]</scope>
    <source>
        <strain evidence="1 2">EN01</strain>
    </source>
</reference>
<dbReference type="AlphaFoldDB" id="A0A6L9JEG9"/>
<dbReference type="GeneID" id="48848068"/>
<dbReference type="Proteomes" id="UP000479300">
    <property type="component" value="Unassembled WGS sequence"/>
</dbReference>
<dbReference type="RefSeq" id="WP_011146067.1">
    <property type="nucleotide sequence ID" value="NZ_CAWPHK010000001.1"/>
</dbReference>
<organism evidence="1 2">
    <name type="scientific">Photorhabdus laumondii subsp. laumondii</name>
    <name type="common">Photorhabdus luminescens subsp. laumondii</name>
    <dbReference type="NCBI Taxonomy" id="141679"/>
    <lineage>
        <taxon>Bacteria</taxon>
        <taxon>Pseudomonadati</taxon>
        <taxon>Pseudomonadota</taxon>
        <taxon>Gammaproteobacteria</taxon>
        <taxon>Enterobacterales</taxon>
        <taxon>Morganellaceae</taxon>
        <taxon>Photorhabdus</taxon>
    </lineage>
</organism>
<evidence type="ECO:0000313" key="2">
    <source>
        <dbReference type="Proteomes" id="UP000479300"/>
    </source>
</evidence>
<proteinExistence type="predicted"/>
<name>A0A6L9JEG9_PHOLM</name>
<protein>
    <submittedName>
        <fullName evidence="1">Uncharacterized protein</fullName>
    </submittedName>
</protein>